<dbReference type="SUPFAM" id="SSF50978">
    <property type="entry name" value="WD40 repeat-like"/>
    <property type="match status" value="1"/>
</dbReference>
<evidence type="ECO:0000256" key="3">
    <source>
        <dbReference type="PROSITE-ProRule" id="PRU00221"/>
    </source>
</evidence>
<protein>
    <submittedName>
        <fullName evidence="4">Uncharacterized protein</fullName>
    </submittedName>
</protein>
<evidence type="ECO:0000313" key="4">
    <source>
        <dbReference type="EMBL" id="CAL5132795.1"/>
    </source>
</evidence>
<dbReference type="EMBL" id="CAXLJL010000136">
    <property type="protein sequence ID" value="CAL5132795.1"/>
    <property type="molecule type" value="Genomic_DNA"/>
</dbReference>
<accession>A0AAV2T8S8</accession>
<proteinExistence type="predicted"/>
<dbReference type="Proteomes" id="UP001497525">
    <property type="component" value="Unassembled WGS sequence"/>
</dbReference>
<dbReference type="PROSITE" id="PS50082">
    <property type="entry name" value="WD_REPEATS_2"/>
    <property type="match status" value="4"/>
</dbReference>
<keyword evidence="1 3" id="KW-0853">WD repeat</keyword>
<dbReference type="PROSITE" id="PS00678">
    <property type="entry name" value="WD_REPEATS_1"/>
    <property type="match status" value="1"/>
</dbReference>
<gene>
    <name evidence="4" type="ORF">CDAUBV1_LOCUS5633</name>
</gene>
<keyword evidence="2" id="KW-0677">Repeat</keyword>
<feature type="repeat" description="WD" evidence="3">
    <location>
        <begin position="233"/>
        <end position="274"/>
    </location>
</feature>
<dbReference type="InterPro" id="IPR016346">
    <property type="entry name" value="G-protein_beta_1-5"/>
</dbReference>
<sequence length="379" mass="42629">MKPNEEELKLLAEIVHLKERLQTAQNKVRVRGKELKESNLPIYQQVPFLTPLYHLKAHTSKVHDVVWSPGDKYVLTIGAEGCIVLWETQTGLIHNVVDASSIQPLTATALSDDAEKIFCGGLCANVVLYNSKHRPPEDGYSYYENNLVYEHTGQVNTILCHQQTKLITTSLSDGALVWDIEKVRITGRFPHNNCSVQSLTLLTEEGNSFLTGSDDGVVRRWDIRQPGVLVCSFEPHQSDVNCIRPFPNGENFVTGSEDAFIHLYDLRTDVTLARFFDPYIASQQSQDVTESSMTAPPEDPVRPEAPAVCDIAVSTSGRMLLAGGRDSIVYFWDIAQPDQCLHREVEIGPVMKLVMSHKKTALVMMTWDPRSRIRIMRPR</sequence>
<dbReference type="InterPro" id="IPR036322">
    <property type="entry name" value="WD40_repeat_dom_sf"/>
</dbReference>
<name>A0AAV2T8S8_CALDB</name>
<organism evidence="4 5">
    <name type="scientific">Calicophoron daubneyi</name>
    <name type="common">Rumen fluke</name>
    <name type="synonym">Paramphistomum daubneyi</name>
    <dbReference type="NCBI Taxonomy" id="300641"/>
    <lineage>
        <taxon>Eukaryota</taxon>
        <taxon>Metazoa</taxon>
        <taxon>Spiralia</taxon>
        <taxon>Lophotrochozoa</taxon>
        <taxon>Platyhelminthes</taxon>
        <taxon>Trematoda</taxon>
        <taxon>Digenea</taxon>
        <taxon>Plagiorchiida</taxon>
        <taxon>Pronocephalata</taxon>
        <taxon>Paramphistomoidea</taxon>
        <taxon>Paramphistomidae</taxon>
        <taxon>Calicophoron</taxon>
    </lineage>
</organism>
<dbReference type="InterPro" id="IPR019775">
    <property type="entry name" value="WD40_repeat_CS"/>
</dbReference>
<dbReference type="Pfam" id="PF00400">
    <property type="entry name" value="WD40"/>
    <property type="match status" value="4"/>
</dbReference>
<feature type="repeat" description="WD" evidence="3">
    <location>
        <begin position="55"/>
        <end position="91"/>
    </location>
</feature>
<feature type="repeat" description="WD" evidence="3">
    <location>
        <begin position="301"/>
        <end position="334"/>
    </location>
</feature>
<dbReference type="PANTHER" id="PTHR19850">
    <property type="entry name" value="GUANINE NUCLEOTIDE-BINDING PROTEIN BETA G PROTEIN BETA"/>
    <property type="match status" value="1"/>
</dbReference>
<feature type="repeat" description="WD" evidence="3">
    <location>
        <begin position="202"/>
        <end position="224"/>
    </location>
</feature>
<comment type="caution">
    <text evidence="4">The sequence shown here is derived from an EMBL/GenBank/DDBJ whole genome shotgun (WGS) entry which is preliminary data.</text>
</comment>
<dbReference type="AlphaFoldDB" id="A0AAV2T8S8"/>
<dbReference type="Gene3D" id="2.130.10.10">
    <property type="entry name" value="YVTN repeat-like/Quinoprotein amine dehydrogenase"/>
    <property type="match status" value="1"/>
</dbReference>
<reference evidence="4" key="1">
    <citation type="submission" date="2024-06" db="EMBL/GenBank/DDBJ databases">
        <authorList>
            <person name="Liu X."/>
            <person name="Lenzi L."/>
            <person name="Haldenby T S."/>
            <person name="Uol C."/>
        </authorList>
    </citation>
    <scope>NUCLEOTIDE SEQUENCE</scope>
</reference>
<dbReference type="InterPro" id="IPR001680">
    <property type="entry name" value="WD40_rpt"/>
</dbReference>
<evidence type="ECO:0000313" key="5">
    <source>
        <dbReference type="Proteomes" id="UP001497525"/>
    </source>
</evidence>
<dbReference type="InterPro" id="IPR015943">
    <property type="entry name" value="WD40/YVTN_repeat-like_dom_sf"/>
</dbReference>
<evidence type="ECO:0000256" key="1">
    <source>
        <dbReference type="ARBA" id="ARBA00022574"/>
    </source>
</evidence>
<dbReference type="SMART" id="SM00320">
    <property type="entry name" value="WD40"/>
    <property type="match status" value="6"/>
</dbReference>
<evidence type="ECO:0000256" key="2">
    <source>
        <dbReference type="ARBA" id="ARBA00022737"/>
    </source>
</evidence>
<dbReference type="GO" id="GO:0007165">
    <property type="term" value="P:signal transduction"/>
    <property type="evidence" value="ECO:0007669"/>
    <property type="project" value="InterPro"/>
</dbReference>
<dbReference type="PROSITE" id="PS50294">
    <property type="entry name" value="WD_REPEATS_REGION"/>
    <property type="match status" value="2"/>
</dbReference>